<dbReference type="SUPFAM" id="SSF53807">
    <property type="entry name" value="Helical backbone' metal receptor"/>
    <property type="match status" value="1"/>
</dbReference>
<evidence type="ECO:0000313" key="5">
    <source>
        <dbReference type="Proteomes" id="UP001500618"/>
    </source>
</evidence>
<accession>A0ABP4UJ48</accession>
<proteinExistence type="inferred from homology"/>
<dbReference type="NCBIfam" id="NF038402">
    <property type="entry name" value="TroA_like"/>
    <property type="match status" value="1"/>
</dbReference>
<sequence length="293" mass="30105">MLSGCAQAPPPTTGTATSGAAFPVTVQAGNGPVTIKARPTRIVSLSPTATEMLYAMSAGSQVTAVDDQSDFPTNAPRTKLSGFKPNAEGVAGYKPDLVLIQNDANGLLAALTRLKITVLVLPSATTLTSAYAQMTALGTATGHQQQAAQAVAAEKSKIATAVASTQGRGKGLKVYYEVDPTYYSATSKTFVGDIYRQFGMIDIADAAKGTAPDYPQLSAEFVVRSAPDLIVLADTKCCGQSAATVGKRPAFADVPAVRTGSVVAVDDDIASRWGPRAADLTAAVAAAIVHRKA</sequence>
<comment type="similarity">
    <text evidence="1">Belongs to the bacterial solute-binding protein 8 family.</text>
</comment>
<evidence type="ECO:0000259" key="3">
    <source>
        <dbReference type="PROSITE" id="PS50983"/>
    </source>
</evidence>
<evidence type="ECO:0000256" key="2">
    <source>
        <dbReference type="ARBA" id="ARBA00022729"/>
    </source>
</evidence>
<dbReference type="InterPro" id="IPR050902">
    <property type="entry name" value="ABC_Transporter_SBP"/>
</dbReference>
<dbReference type="PANTHER" id="PTHR30535">
    <property type="entry name" value="VITAMIN B12-BINDING PROTEIN"/>
    <property type="match status" value="1"/>
</dbReference>
<keyword evidence="2" id="KW-0732">Signal</keyword>
<evidence type="ECO:0000313" key="4">
    <source>
        <dbReference type="EMBL" id="GAA1706040.1"/>
    </source>
</evidence>
<organism evidence="4 5">
    <name type="scientific">Fodinicola feengrottensis</name>
    <dbReference type="NCBI Taxonomy" id="435914"/>
    <lineage>
        <taxon>Bacteria</taxon>
        <taxon>Bacillati</taxon>
        <taxon>Actinomycetota</taxon>
        <taxon>Actinomycetes</taxon>
        <taxon>Mycobacteriales</taxon>
        <taxon>Fodinicola</taxon>
    </lineage>
</organism>
<feature type="domain" description="Fe/B12 periplasmic-binding" evidence="3">
    <location>
        <begin position="41"/>
        <end position="293"/>
    </location>
</feature>
<dbReference type="InterPro" id="IPR002491">
    <property type="entry name" value="ABC_transptr_periplasmic_BD"/>
</dbReference>
<dbReference type="InterPro" id="IPR054828">
    <property type="entry name" value="Vit_B12_bind_prot"/>
</dbReference>
<reference evidence="5" key="1">
    <citation type="journal article" date="2019" name="Int. J. Syst. Evol. Microbiol.">
        <title>The Global Catalogue of Microorganisms (GCM) 10K type strain sequencing project: providing services to taxonomists for standard genome sequencing and annotation.</title>
        <authorList>
            <consortium name="The Broad Institute Genomics Platform"/>
            <consortium name="The Broad Institute Genome Sequencing Center for Infectious Disease"/>
            <person name="Wu L."/>
            <person name="Ma J."/>
        </authorList>
    </citation>
    <scope>NUCLEOTIDE SEQUENCE [LARGE SCALE GENOMIC DNA]</scope>
    <source>
        <strain evidence="5">JCM 14718</strain>
    </source>
</reference>
<dbReference type="PROSITE" id="PS50983">
    <property type="entry name" value="FE_B12_PBP"/>
    <property type="match status" value="1"/>
</dbReference>
<dbReference type="Gene3D" id="3.40.50.1980">
    <property type="entry name" value="Nitrogenase molybdenum iron protein domain"/>
    <property type="match status" value="2"/>
</dbReference>
<dbReference type="EMBL" id="BAAANY010000031">
    <property type="protein sequence ID" value="GAA1706040.1"/>
    <property type="molecule type" value="Genomic_DNA"/>
</dbReference>
<evidence type="ECO:0000256" key="1">
    <source>
        <dbReference type="ARBA" id="ARBA00008814"/>
    </source>
</evidence>
<gene>
    <name evidence="4" type="ORF">GCM10009765_64350</name>
</gene>
<dbReference type="Pfam" id="PF01497">
    <property type="entry name" value="Peripla_BP_2"/>
    <property type="match status" value="1"/>
</dbReference>
<comment type="caution">
    <text evidence="4">The sequence shown here is derived from an EMBL/GenBank/DDBJ whole genome shotgun (WGS) entry which is preliminary data.</text>
</comment>
<dbReference type="Proteomes" id="UP001500618">
    <property type="component" value="Unassembled WGS sequence"/>
</dbReference>
<name>A0ABP4UJ48_9ACTN</name>
<keyword evidence="5" id="KW-1185">Reference proteome</keyword>
<dbReference type="PANTHER" id="PTHR30535:SF34">
    <property type="entry name" value="MOLYBDATE-BINDING PROTEIN MOLA"/>
    <property type="match status" value="1"/>
</dbReference>
<protein>
    <submittedName>
        <fullName evidence="4">ABC transporter substrate-binding protein</fullName>
    </submittedName>
</protein>